<name>A0A165P9I6_9AGAM</name>
<evidence type="ECO:0000313" key="2">
    <source>
        <dbReference type="Proteomes" id="UP000076761"/>
    </source>
</evidence>
<sequence>MCVCWSLIVFHYSRGRRNGGRVRLRGCDYVARYLWKVTRNDPCLHEENIRFASGPPETIIGEFEGASDTLL</sequence>
<dbReference type="Proteomes" id="UP000076761">
    <property type="component" value="Unassembled WGS sequence"/>
</dbReference>
<dbReference type="InParanoid" id="A0A165P9I6"/>
<dbReference type="EMBL" id="KV425616">
    <property type="protein sequence ID" value="KZT20716.1"/>
    <property type="molecule type" value="Genomic_DNA"/>
</dbReference>
<reference evidence="1 2" key="1">
    <citation type="journal article" date="2016" name="Mol. Biol. Evol.">
        <title>Comparative Genomics of Early-Diverging Mushroom-Forming Fungi Provides Insights into the Origins of Lignocellulose Decay Capabilities.</title>
        <authorList>
            <person name="Nagy L.G."/>
            <person name="Riley R."/>
            <person name="Tritt A."/>
            <person name="Adam C."/>
            <person name="Daum C."/>
            <person name="Floudas D."/>
            <person name="Sun H."/>
            <person name="Yadav J.S."/>
            <person name="Pangilinan J."/>
            <person name="Larsson K.H."/>
            <person name="Matsuura K."/>
            <person name="Barry K."/>
            <person name="Labutti K."/>
            <person name="Kuo R."/>
            <person name="Ohm R.A."/>
            <person name="Bhattacharya S.S."/>
            <person name="Shirouzu T."/>
            <person name="Yoshinaga Y."/>
            <person name="Martin F.M."/>
            <person name="Grigoriev I.V."/>
            <person name="Hibbett D.S."/>
        </authorList>
    </citation>
    <scope>NUCLEOTIDE SEQUENCE [LARGE SCALE GENOMIC DNA]</scope>
    <source>
        <strain evidence="1 2">HHB14362 ss-1</strain>
    </source>
</reference>
<dbReference type="AlphaFoldDB" id="A0A165P9I6"/>
<organism evidence="1 2">
    <name type="scientific">Neolentinus lepideus HHB14362 ss-1</name>
    <dbReference type="NCBI Taxonomy" id="1314782"/>
    <lineage>
        <taxon>Eukaryota</taxon>
        <taxon>Fungi</taxon>
        <taxon>Dikarya</taxon>
        <taxon>Basidiomycota</taxon>
        <taxon>Agaricomycotina</taxon>
        <taxon>Agaricomycetes</taxon>
        <taxon>Gloeophyllales</taxon>
        <taxon>Gloeophyllaceae</taxon>
        <taxon>Neolentinus</taxon>
    </lineage>
</organism>
<proteinExistence type="predicted"/>
<protein>
    <submittedName>
        <fullName evidence="1">Uncharacterized protein</fullName>
    </submittedName>
</protein>
<evidence type="ECO:0000313" key="1">
    <source>
        <dbReference type="EMBL" id="KZT20716.1"/>
    </source>
</evidence>
<accession>A0A165P9I6</accession>
<keyword evidence="2" id="KW-1185">Reference proteome</keyword>
<gene>
    <name evidence="1" type="ORF">NEOLEDRAFT_1140433</name>
</gene>